<keyword evidence="11" id="KW-0966">Cell projection</keyword>
<proteinExistence type="inferred from homology"/>
<evidence type="ECO:0000256" key="10">
    <source>
        <dbReference type="RuleBase" id="RU364125"/>
    </source>
</evidence>
<evidence type="ECO:0000256" key="4">
    <source>
        <dbReference type="ARBA" id="ARBA00022475"/>
    </source>
</evidence>
<comment type="similarity">
    <text evidence="3 10">Belongs to the FliL family.</text>
</comment>
<accession>A0AAU7KGU8</accession>
<organism evidence="11">
    <name type="scientific">Halomonas sp. RT37</name>
    <dbReference type="NCBI Taxonomy" id="2950872"/>
    <lineage>
        <taxon>Bacteria</taxon>
        <taxon>Pseudomonadati</taxon>
        <taxon>Pseudomonadota</taxon>
        <taxon>Gammaproteobacteria</taxon>
        <taxon>Oceanospirillales</taxon>
        <taxon>Halomonadaceae</taxon>
        <taxon>Halomonas</taxon>
    </lineage>
</organism>
<evidence type="ECO:0000313" key="11">
    <source>
        <dbReference type="EMBL" id="XBO70910.1"/>
    </source>
</evidence>
<dbReference type="RefSeq" id="WP_045992438.1">
    <property type="nucleotide sequence ID" value="NZ_CP098827.1"/>
</dbReference>
<dbReference type="Pfam" id="PF03748">
    <property type="entry name" value="FliL"/>
    <property type="match status" value="1"/>
</dbReference>
<keyword evidence="8" id="KW-1133">Transmembrane helix</keyword>
<sequence length="162" mass="17806">MAKSRRLIWCLVILVILASFGAAAGFYLLYQEKAHAESADTFGEHMAQASTGAVEDTAPIYLKLEPFTVNLAEDNAGPRLLYAGLTLKLSDDASLETLEQHRPQVRNQLLLLLSDREAETLVSASGKKALAEDIVATLEDVLGPERPRIHIDDVLFTEFIVQ</sequence>
<dbReference type="AlphaFoldDB" id="A0AAU7KGU8"/>
<dbReference type="GO" id="GO:0005886">
    <property type="term" value="C:plasma membrane"/>
    <property type="evidence" value="ECO:0007669"/>
    <property type="project" value="UniProtKB-SubCell"/>
</dbReference>
<evidence type="ECO:0000256" key="6">
    <source>
        <dbReference type="ARBA" id="ARBA00022692"/>
    </source>
</evidence>
<dbReference type="PANTHER" id="PTHR35091:SF2">
    <property type="entry name" value="FLAGELLAR PROTEIN FLIL"/>
    <property type="match status" value="1"/>
</dbReference>
<keyword evidence="7 10" id="KW-0283">Flagellar rotation</keyword>
<keyword evidence="6" id="KW-0812">Transmembrane</keyword>
<evidence type="ECO:0000256" key="5">
    <source>
        <dbReference type="ARBA" id="ARBA00022500"/>
    </source>
</evidence>
<reference evidence="11" key="1">
    <citation type="submission" date="2022-06" db="EMBL/GenBank/DDBJ databases">
        <title>A novel DMS-producing enzyme.</title>
        <authorList>
            <person name="Zhang Y."/>
        </authorList>
    </citation>
    <scope>NUCLEOTIDE SEQUENCE</scope>
    <source>
        <strain evidence="11">RT37</strain>
    </source>
</reference>
<gene>
    <name evidence="11" type="primary">fliL</name>
    <name evidence="11" type="ORF">NFG58_20300</name>
</gene>
<keyword evidence="10" id="KW-0997">Cell inner membrane</keyword>
<comment type="subcellular location">
    <subcellularLocation>
        <location evidence="10">Cell inner membrane</location>
    </subcellularLocation>
    <subcellularLocation>
        <location evidence="2">Cell membrane</location>
        <topology evidence="2">Single-pass membrane protein</topology>
    </subcellularLocation>
</comment>
<keyword evidence="11" id="KW-0969">Cilium</keyword>
<comment type="function">
    <text evidence="1 10">Controls the rotational direction of flagella during chemotaxis.</text>
</comment>
<keyword evidence="9 10" id="KW-0472">Membrane</keyword>
<name>A0AAU7KGU8_9GAMM</name>
<evidence type="ECO:0000256" key="3">
    <source>
        <dbReference type="ARBA" id="ARBA00008281"/>
    </source>
</evidence>
<evidence type="ECO:0000256" key="1">
    <source>
        <dbReference type="ARBA" id="ARBA00002254"/>
    </source>
</evidence>
<dbReference type="NCBIfam" id="NF005435">
    <property type="entry name" value="PRK07021.1"/>
    <property type="match status" value="1"/>
</dbReference>
<keyword evidence="11" id="KW-0282">Flagellum</keyword>
<dbReference type="GO" id="GO:0071978">
    <property type="term" value="P:bacterial-type flagellum-dependent swarming motility"/>
    <property type="evidence" value="ECO:0007669"/>
    <property type="project" value="TreeGrafter"/>
</dbReference>
<evidence type="ECO:0000256" key="9">
    <source>
        <dbReference type="ARBA" id="ARBA00023136"/>
    </source>
</evidence>
<evidence type="ECO:0000256" key="8">
    <source>
        <dbReference type="ARBA" id="ARBA00022989"/>
    </source>
</evidence>
<dbReference type="EMBL" id="CP098827">
    <property type="protein sequence ID" value="XBO70910.1"/>
    <property type="molecule type" value="Genomic_DNA"/>
</dbReference>
<keyword evidence="5 10" id="KW-0145">Chemotaxis</keyword>
<dbReference type="PANTHER" id="PTHR35091">
    <property type="entry name" value="FLAGELLAR PROTEIN FLIL"/>
    <property type="match status" value="1"/>
</dbReference>
<dbReference type="GO" id="GO:0009425">
    <property type="term" value="C:bacterial-type flagellum basal body"/>
    <property type="evidence" value="ECO:0007669"/>
    <property type="project" value="InterPro"/>
</dbReference>
<keyword evidence="4" id="KW-1003">Cell membrane</keyword>
<evidence type="ECO:0000256" key="7">
    <source>
        <dbReference type="ARBA" id="ARBA00022779"/>
    </source>
</evidence>
<dbReference type="InterPro" id="IPR005503">
    <property type="entry name" value="FliL"/>
</dbReference>
<protein>
    <recommendedName>
        <fullName evidence="10">Flagellar protein FliL</fullName>
    </recommendedName>
</protein>
<evidence type="ECO:0000256" key="2">
    <source>
        <dbReference type="ARBA" id="ARBA00004162"/>
    </source>
</evidence>
<dbReference type="GO" id="GO:0006935">
    <property type="term" value="P:chemotaxis"/>
    <property type="evidence" value="ECO:0007669"/>
    <property type="project" value="UniProtKB-KW"/>
</dbReference>